<comment type="caution">
    <text evidence="7">The sequence shown here is derived from an EMBL/GenBank/DDBJ whole genome shotgun (WGS) entry which is preliminary data.</text>
</comment>
<evidence type="ECO:0000313" key="7">
    <source>
        <dbReference type="EMBL" id="KAK8738238.1"/>
    </source>
</evidence>
<feature type="domain" description="HIG1" evidence="6">
    <location>
        <begin position="24"/>
        <end position="107"/>
    </location>
</feature>
<dbReference type="InterPro" id="IPR050355">
    <property type="entry name" value="RCF1"/>
</dbReference>
<feature type="transmembrane region" description="Helical" evidence="5">
    <location>
        <begin position="52"/>
        <end position="71"/>
    </location>
</feature>
<gene>
    <name evidence="7" type="ORF">OTU49_004120</name>
</gene>
<sequence length="107" mass="11885">MVDDKTNDVSAAASQEMLSDLDWITLKKDIGSEHPQELSGDKFKRKFQENPFVPVGCGLTTAALCYGLWSFSSGQRKTSQNMMRFRVFAQGFTVIAMMLGIVKASLK</sequence>
<evidence type="ECO:0000256" key="5">
    <source>
        <dbReference type="SAM" id="Phobius"/>
    </source>
</evidence>
<evidence type="ECO:0000259" key="6">
    <source>
        <dbReference type="PROSITE" id="PS51503"/>
    </source>
</evidence>
<dbReference type="PANTHER" id="PTHR12297:SF18">
    <property type="entry name" value="HIG1 DOMAIN FAMILY MEMBER 2A"/>
    <property type="match status" value="1"/>
</dbReference>
<evidence type="ECO:0000256" key="4">
    <source>
        <dbReference type="ARBA" id="ARBA00023136"/>
    </source>
</evidence>
<evidence type="ECO:0000256" key="1">
    <source>
        <dbReference type="ARBA" id="ARBA00004325"/>
    </source>
</evidence>
<dbReference type="Pfam" id="PF04588">
    <property type="entry name" value="HIG_1_N"/>
    <property type="match status" value="1"/>
</dbReference>
<dbReference type="GO" id="GO:0097250">
    <property type="term" value="P:mitochondrial respirasome assembly"/>
    <property type="evidence" value="ECO:0007669"/>
    <property type="project" value="TreeGrafter"/>
</dbReference>
<evidence type="ECO:0000313" key="8">
    <source>
        <dbReference type="Proteomes" id="UP001445076"/>
    </source>
</evidence>
<dbReference type="Proteomes" id="UP001445076">
    <property type="component" value="Unassembled WGS sequence"/>
</dbReference>
<feature type="transmembrane region" description="Helical" evidence="5">
    <location>
        <begin position="83"/>
        <end position="102"/>
    </location>
</feature>
<keyword evidence="3 5" id="KW-1133">Transmembrane helix</keyword>
<dbReference type="PANTHER" id="PTHR12297">
    <property type="entry name" value="HYPOXIA-INDUCBILE GENE 1 HIG1 -RELATED"/>
    <property type="match status" value="1"/>
</dbReference>
<name>A0AAW0X0W8_CHEQU</name>
<dbReference type="EMBL" id="JARKIK010000040">
    <property type="protein sequence ID" value="KAK8738238.1"/>
    <property type="molecule type" value="Genomic_DNA"/>
</dbReference>
<dbReference type="AlphaFoldDB" id="A0AAW0X0W8"/>
<comment type="subcellular location">
    <subcellularLocation>
        <location evidence="1">Mitochondrion membrane</location>
    </subcellularLocation>
</comment>
<evidence type="ECO:0000256" key="3">
    <source>
        <dbReference type="ARBA" id="ARBA00022989"/>
    </source>
</evidence>
<dbReference type="Gene3D" id="6.10.140.1320">
    <property type="match status" value="1"/>
</dbReference>
<proteinExistence type="predicted"/>
<organism evidence="7 8">
    <name type="scientific">Cherax quadricarinatus</name>
    <name type="common">Australian red claw crayfish</name>
    <dbReference type="NCBI Taxonomy" id="27406"/>
    <lineage>
        <taxon>Eukaryota</taxon>
        <taxon>Metazoa</taxon>
        <taxon>Ecdysozoa</taxon>
        <taxon>Arthropoda</taxon>
        <taxon>Crustacea</taxon>
        <taxon>Multicrustacea</taxon>
        <taxon>Malacostraca</taxon>
        <taxon>Eumalacostraca</taxon>
        <taxon>Eucarida</taxon>
        <taxon>Decapoda</taxon>
        <taxon>Pleocyemata</taxon>
        <taxon>Astacidea</taxon>
        <taxon>Parastacoidea</taxon>
        <taxon>Parastacidae</taxon>
        <taxon>Cherax</taxon>
    </lineage>
</organism>
<evidence type="ECO:0000256" key="2">
    <source>
        <dbReference type="ARBA" id="ARBA00022692"/>
    </source>
</evidence>
<accession>A0AAW0X0W8</accession>
<dbReference type="GO" id="GO:0031966">
    <property type="term" value="C:mitochondrial membrane"/>
    <property type="evidence" value="ECO:0007669"/>
    <property type="project" value="UniProtKB-SubCell"/>
</dbReference>
<dbReference type="InterPro" id="IPR007667">
    <property type="entry name" value="Hypoxia_induced_domain"/>
</dbReference>
<keyword evidence="2 5" id="KW-0812">Transmembrane</keyword>
<keyword evidence="8" id="KW-1185">Reference proteome</keyword>
<keyword evidence="4 5" id="KW-0472">Membrane</keyword>
<protein>
    <recommendedName>
        <fullName evidence="6">HIG1 domain-containing protein</fullName>
    </recommendedName>
</protein>
<dbReference type="PROSITE" id="PS51503">
    <property type="entry name" value="HIG1"/>
    <property type="match status" value="1"/>
</dbReference>
<reference evidence="7 8" key="1">
    <citation type="journal article" date="2024" name="BMC Genomics">
        <title>Genome assembly of redclaw crayfish (Cherax quadricarinatus) provides insights into its immune adaptation and hypoxia tolerance.</title>
        <authorList>
            <person name="Liu Z."/>
            <person name="Zheng J."/>
            <person name="Li H."/>
            <person name="Fang K."/>
            <person name="Wang S."/>
            <person name="He J."/>
            <person name="Zhou D."/>
            <person name="Weng S."/>
            <person name="Chi M."/>
            <person name="Gu Z."/>
            <person name="He J."/>
            <person name="Li F."/>
            <person name="Wang M."/>
        </authorList>
    </citation>
    <scope>NUCLEOTIDE SEQUENCE [LARGE SCALE GENOMIC DNA]</scope>
    <source>
        <strain evidence="7">ZL_2023a</strain>
    </source>
</reference>